<name>A0ABW0IIZ3_9BACT</name>
<comment type="caution">
    <text evidence="3">The sequence shown here is derived from an EMBL/GenBank/DDBJ whole genome shotgun (WGS) entry which is preliminary data.</text>
</comment>
<dbReference type="RefSeq" id="WP_379849776.1">
    <property type="nucleotide sequence ID" value="NZ_JBHSMA010000012.1"/>
</dbReference>
<dbReference type="InterPro" id="IPR013830">
    <property type="entry name" value="SGNH_hydro"/>
</dbReference>
<feature type="signal peptide" evidence="1">
    <location>
        <begin position="1"/>
        <end position="20"/>
    </location>
</feature>
<dbReference type="InterPro" id="IPR036514">
    <property type="entry name" value="SGNH_hydro_sf"/>
</dbReference>
<feature type="domain" description="SGNH hydrolase-type esterase" evidence="2">
    <location>
        <begin position="59"/>
        <end position="208"/>
    </location>
</feature>
<dbReference type="Proteomes" id="UP001596106">
    <property type="component" value="Unassembled WGS sequence"/>
</dbReference>
<evidence type="ECO:0000256" key="1">
    <source>
        <dbReference type="SAM" id="SignalP"/>
    </source>
</evidence>
<dbReference type="PANTHER" id="PTHR30383">
    <property type="entry name" value="THIOESTERASE 1/PROTEASE 1/LYSOPHOSPHOLIPASE L1"/>
    <property type="match status" value="1"/>
</dbReference>
<keyword evidence="4" id="KW-1185">Reference proteome</keyword>
<evidence type="ECO:0000313" key="3">
    <source>
        <dbReference type="EMBL" id="MFC5412350.1"/>
    </source>
</evidence>
<gene>
    <name evidence="3" type="ORF">ACFPMF_23700</name>
</gene>
<reference evidence="4" key="1">
    <citation type="journal article" date="2019" name="Int. J. Syst. Evol. Microbiol.">
        <title>The Global Catalogue of Microorganisms (GCM) 10K type strain sequencing project: providing services to taxonomists for standard genome sequencing and annotation.</title>
        <authorList>
            <consortium name="The Broad Institute Genomics Platform"/>
            <consortium name="The Broad Institute Genome Sequencing Center for Infectious Disease"/>
            <person name="Wu L."/>
            <person name="Ma J."/>
        </authorList>
    </citation>
    <scope>NUCLEOTIDE SEQUENCE [LARGE SCALE GENOMIC DNA]</scope>
    <source>
        <strain evidence="4">CCUG 55250</strain>
    </source>
</reference>
<evidence type="ECO:0000313" key="4">
    <source>
        <dbReference type="Proteomes" id="UP001596106"/>
    </source>
</evidence>
<dbReference type="EMBL" id="JBHSMA010000012">
    <property type="protein sequence ID" value="MFC5412350.1"/>
    <property type="molecule type" value="Genomic_DNA"/>
</dbReference>
<protein>
    <submittedName>
        <fullName evidence="3">GDSL-type esterase/lipase family protein</fullName>
    </submittedName>
</protein>
<evidence type="ECO:0000259" key="2">
    <source>
        <dbReference type="Pfam" id="PF13472"/>
    </source>
</evidence>
<dbReference type="Gene3D" id="3.40.50.1110">
    <property type="entry name" value="SGNH hydrolase"/>
    <property type="match status" value="1"/>
</dbReference>
<sequence length="218" mass="24708">MKNRLSLFLLTFSLSTGVFAQQPVPFENEIKAFEQQDQTSPPPKKPILFTGSSSIKLWQSLKTDFPDKVVLNRGFGGSSLPDVIRFADRAIIPYKPKQIVIYVGENDVASGKVTAQAVLDRFVTLFTTIRKSLPRTPIVFISMKPSPSRRKYLPITQEANRLIKDYLAKQKRAQYLDIYSAMLDTNGQIRGELFRADSLHMAPKGYELWTAKLKPLLK</sequence>
<proteinExistence type="predicted"/>
<feature type="chain" id="PRO_5046478268" evidence="1">
    <location>
        <begin position="21"/>
        <end position="218"/>
    </location>
</feature>
<accession>A0ABW0IIZ3</accession>
<dbReference type="Pfam" id="PF13472">
    <property type="entry name" value="Lipase_GDSL_2"/>
    <property type="match status" value="1"/>
</dbReference>
<keyword evidence="1" id="KW-0732">Signal</keyword>
<dbReference type="PANTHER" id="PTHR30383:SF5">
    <property type="entry name" value="SGNH HYDROLASE-TYPE ESTERASE DOMAIN-CONTAINING PROTEIN"/>
    <property type="match status" value="1"/>
</dbReference>
<dbReference type="SUPFAM" id="SSF52266">
    <property type="entry name" value="SGNH hydrolase"/>
    <property type="match status" value="1"/>
</dbReference>
<dbReference type="InterPro" id="IPR051532">
    <property type="entry name" value="Ester_Hydrolysis_Enzymes"/>
</dbReference>
<organism evidence="3 4">
    <name type="scientific">Larkinella bovis</name>
    <dbReference type="NCBI Taxonomy" id="683041"/>
    <lineage>
        <taxon>Bacteria</taxon>
        <taxon>Pseudomonadati</taxon>
        <taxon>Bacteroidota</taxon>
        <taxon>Cytophagia</taxon>
        <taxon>Cytophagales</taxon>
        <taxon>Spirosomataceae</taxon>
        <taxon>Larkinella</taxon>
    </lineage>
</organism>